<evidence type="ECO:0000256" key="2">
    <source>
        <dbReference type="ARBA" id="ARBA00022737"/>
    </source>
</evidence>
<dbReference type="SUPFAM" id="SSF117281">
    <property type="entry name" value="Kelch motif"/>
    <property type="match status" value="1"/>
</dbReference>
<name>A0A4Q7V991_9BACT</name>
<evidence type="ECO:0000256" key="1">
    <source>
        <dbReference type="ARBA" id="ARBA00022441"/>
    </source>
</evidence>
<dbReference type="AlphaFoldDB" id="A0A4Q7V991"/>
<dbReference type="PANTHER" id="PTHR24412:SF489">
    <property type="entry name" value="RING FINGER DOMAIN AND KELCH REPEAT-CONTAINING PROTEIN DDB_G0271372"/>
    <property type="match status" value="1"/>
</dbReference>
<dbReference type="InterPro" id="IPR015915">
    <property type="entry name" value="Kelch-typ_b-propeller"/>
</dbReference>
<keyword evidence="2" id="KW-0677">Repeat</keyword>
<organism evidence="3 4">
    <name type="scientific">Ancylomarina subtilis</name>
    <dbReference type="NCBI Taxonomy" id="1639035"/>
    <lineage>
        <taxon>Bacteria</taxon>
        <taxon>Pseudomonadati</taxon>
        <taxon>Bacteroidota</taxon>
        <taxon>Bacteroidia</taxon>
        <taxon>Marinilabiliales</taxon>
        <taxon>Marinifilaceae</taxon>
        <taxon>Ancylomarina</taxon>
    </lineage>
</organism>
<accession>A0A4Q7V991</accession>
<comment type="caution">
    <text evidence="3">The sequence shown here is derived from an EMBL/GenBank/DDBJ whole genome shotgun (WGS) entry which is preliminary data.</text>
</comment>
<dbReference type="OrthoDB" id="103335at2"/>
<dbReference type="PANTHER" id="PTHR24412">
    <property type="entry name" value="KELCH PROTEIN"/>
    <property type="match status" value="1"/>
</dbReference>
<proteinExistence type="predicted"/>
<evidence type="ECO:0000313" key="3">
    <source>
        <dbReference type="EMBL" id="RZT93321.1"/>
    </source>
</evidence>
<sequence length="478" mass="53906">MKIKKILSLSILAIGLIFCSCKKDKEIENFHGTFSFSFKPQSKTKSDSEYSLENVSKALITIQHNGKVLEDFDNKEININSWGGGTYTTESITLEVDSDYQLTKFELKNSDNKIIFAAPYQNSELAELIENPLPLNFDIEKDKRSKINIEVLSTEEKDPSDFGYISFNVIDRTSESGTLIGNWIKHSSFEGRPRGGAISFVIGDNVYVGTGYDGRYALNTFYKYSLQEGWGQIADFPGIARREAVAFTANGKGYVGTGVDEDDNRLADFWEYTPETNTWAKVANDFTGGARQSAVAFSINNIGYIGTGYGFQKEEDRNILKDFYKFENGNWTKIAFDGEKSKNATTFVINNKAYLVSGDNSIEDVWEYDPAKVSETSNGWTKMKDIQRSEGVAFVINDKGYLVTGKVGGYSREVWEYDPSKDEWVERTSLEDEIPLREDAVAFTLNNRGFFTTGYAPGIYLDDTWEFNPTMKETNDDN</sequence>
<keyword evidence="1" id="KW-0880">Kelch repeat</keyword>
<dbReference type="PROSITE" id="PS51257">
    <property type="entry name" value="PROKAR_LIPOPROTEIN"/>
    <property type="match status" value="1"/>
</dbReference>
<protein>
    <recommendedName>
        <fullName evidence="5">Galactose oxidase-like protein</fullName>
    </recommendedName>
</protein>
<reference evidence="3 4" key="1">
    <citation type="submission" date="2019-02" db="EMBL/GenBank/DDBJ databases">
        <title>Genomic Encyclopedia of Type Strains, Phase IV (KMG-IV): sequencing the most valuable type-strain genomes for metagenomic binning, comparative biology and taxonomic classification.</title>
        <authorList>
            <person name="Goeker M."/>
        </authorList>
    </citation>
    <scope>NUCLEOTIDE SEQUENCE [LARGE SCALE GENOMIC DNA]</scope>
    <source>
        <strain evidence="3 4">DSM 28825</strain>
    </source>
</reference>
<dbReference type="RefSeq" id="WP_130307884.1">
    <property type="nucleotide sequence ID" value="NZ_SHKN01000002.1"/>
</dbReference>
<dbReference type="Gene3D" id="2.120.10.80">
    <property type="entry name" value="Kelch-type beta propeller"/>
    <property type="match status" value="2"/>
</dbReference>
<gene>
    <name evidence="3" type="ORF">EV201_2482</name>
</gene>
<evidence type="ECO:0008006" key="5">
    <source>
        <dbReference type="Google" id="ProtNLM"/>
    </source>
</evidence>
<dbReference type="EMBL" id="SHKN01000002">
    <property type="protein sequence ID" value="RZT93321.1"/>
    <property type="molecule type" value="Genomic_DNA"/>
</dbReference>
<keyword evidence="4" id="KW-1185">Reference proteome</keyword>
<dbReference type="Proteomes" id="UP000293562">
    <property type="component" value="Unassembled WGS sequence"/>
</dbReference>
<evidence type="ECO:0000313" key="4">
    <source>
        <dbReference type="Proteomes" id="UP000293562"/>
    </source>
</evidence>